<evidence type="ECO:0000313" key="2">
    <source>
        <dbReference type="EMBL" id="CUS45426.1"/>
    </source>
</evidence>
<evidence type="ECO:0000259" key="1">
    <source>
        <dbReference type="Pfam" id="PF09917"/>
    </source>
</evidence>
<dbReference type="PANTHER" id="PTHR36919:SF2">
    <property type="entry name" value="BLL6627 PROTEIN"/>
    <property type="match status" value="1"/>
</dbReference>
<dbReference type="InterPro" id="IPR019223">
    <property type="entry name" value="DUF2147"/>
</dbReference>
<sequence length="131" mass="14262">MILSIVLSGAAYAADGITGDWVSQDGKGIVTIAPCGKALCGHITRLTEKARVEGPTTDSHNPNPALRTRSLVGVQVLYGFTEQDGKWEGKIYYPFQGKTYRAYISRQSATSLKVEGCWFIICRTVAWPAAH</sequence>
<organism evidence="2">
    <name type="scientific">hydrothermal vent metagenome</name>
    <dbReference type="NCBI Taxonomy" id="652676"/>
    <lineage>
        <taxon>unclassified sequences</taxon>
        <taxon>metagenomes</taxon>
        <taxon>ecological metagenomes</taxon>
    </lineage>
</organism>
<dbReference type="Pfam" id="PF09917">
    <property type="entry name" value="DUF2147"/>
    <property type="match status" value="1"/>
</dbReference>
<dbReference type="PANTHER" id="PTHR36919">
    <property type="entry name" value="BLR1215 PROTEIN"/>
    <property type="match status" value="1"/>
</dbReference>
<proteinExistence type="predicted"/>
<gene>
    <name evidence="2" type="ORF">MGWOODY_Smn226</name>
</gene>
<dbReference type="Gene3D" id="2.40.128.520">
    <property type="match status" value="1"/>
</dbReference>
<feature type="domain" description="DUF2147" evidence="1">
    <location>
        <begin position="19"/>
        <end position="127"/>
    </location>
</feature>
<name>A0A170PPE4_9ZZZZ</name>
<protein>
    <recommendedName>
        <fullName evidence="1">DUF2147 domain-containing protein</fullName>
    </recommendedName>
</protein>
<dbReference type="EMBL" id="CZQE01000257">
    <property type="protein sequence ID" value="CUS45426.1"/>
    <property type="molecule type" value="Genomic_DNA"/>
</dbReference>
<accession>A0A170PPE4</accession>
<reference evidence="2" key="1">
    <citation type="submission" date="2015-10" db="EMBL/GenBank/DDBJ databases">
        <authorList>
            <person name="Gilbert D.G."/>
        </authorList>
    </citation>
    <scope>NUCLEOTIDE SEQUENCE</scope>
</reference>
<dbReference type="AlphaFoldDB" id="A0A170PPE4"/>